<organism evidence="2 3">
    <name type="scientific">Azospirillum lipoferum</name>
    <dbReference type="NCBI Taxonomy" id="193"/>
    <lineage>
        <taxon>Bacteria</taxon>
        <taxon>Pseudomonadati</taxon>
        <taxon>Pseudomonadota</taxon>
        <taxon>Alphaproteobacteria</taxon>
        <taxon>Rhodospirillales</taxon>
        <taxon>Azospirillaceae</taxon>
        <taxon>Azospirillum</taxon>
    </lineage>
</organism>
<name>A0A5A9GP74_AZOLI</name>
<dbReference type="EMBL" id="VTTN01000004">
    <property type="protein sequence ID" value="KAA0596217.1"/>
    <property type="molecule type" value="Genomic_DNA"/>
</dbReference>
<comment type="caution">
    <text evidence="2">The sequence shown here is derived from an EMBL/GenBank/DDBJ whole genome shotgun (WGS) entry which is preliminary data.</text>
</comment>
<gene>
    <name evidence="2" type="ORF">FZ942_13745</name>
</gene>
<dbReference type="AlphaFoldDB" id="A0A5A9GP74"/>
<evidence type="ECO:0000313" key="3">
    <source>
        <dbReference type="Proteomes" id="UP000324927"/>
    </source>
</evidence>
<accession>A0A5A9GP74</accession>
<protein>
    <submittedName>
        <fullName evidence="2">Uncharacterized protein</fullName>
    </submittedName>
</protein>
<sequence>MMTLSCPGIIPLSPRGEGRGEGDAQRAFPRILAMRPPHPNPLPRGERGSAGGERALTPPGSTALRQ</sequence>
<feature type="region of interest" description="Disordered" evidence="1">
    <location>
        <begin position="1"/>
        <end position="66"/>
    </location>
</feature>
<keyword evidence="3" id="KW-1185">Reference proteome</keyword>
<evidence type="ECO:0000313" key="2">
    <source>
        <dbReference type="EMBL" id="KAA0596217.1"/>
    </source>
</evidence>
<dbReference type="Proteomes" id="UP000324927">
    <property type="component" value="Unassembled WGS sequence"/>
</dbReference>
<proteinExistence type="predicted"/>
<reference evidence="2 3" key="1">
    <citation type="submission" date="2019-08" db="EMBL/GenBank/DDBJ databases">
        <authorList>
            <person name="Grouzdev D."/>
            <person name="Tikhonova E."/>
            <person name="Kravchenko I."/>
        </authorList>
    </citation>
    <scope>NUCLEOTIDE SEQUENCE [LARGE SCALE GENOMIC DNA]</scope>
    <source>
        <strain evidence="2 3">59b</strain>
    </source>
</reference>
<evidence type="ECO:0000256" key="1">
    <source>
        <dbReference type="SAM" id="MobiDB-lite"/>
    </source>
</evidence>